<dbReference type="InterPro" id="IPR036280">
    <property type="entry name" value="Multihaem_cyt_sf"/>
</dbReference>
<evidence type="ECO:0000256" key="1">
    <source>
        <dbReference type="SAM" id="SignalP"/>
    </source>
</evidence>
<sequence length="370" mass="38059">MRKTMLLVFVVLLAAAFAFAAPPPANNATWLNVTISNTPSTTSATGYTSGTGLTGYDVLGAHNNGGRGCAGCHAPHSGAAGGGGNAVTGGGTDNLSGSNALFGQDVSPLFGVTLTFALDGGIVENLPSQAAAYTTNTDELRGIMMCLACHDGAIAKGQMMNGVSWEQRMNLLPSSVYGPHGIPTLLGNDSGDGNVSGYGNDHPVGTNATFAAAGLVSTGNPATDPLKVTFDTNNGITAIAPQSAAYVQFALNYGYPAIAGTAWDWGFHVPNGATDVSTAFMTCTTCHNQHVMYIYKAPPYYGFGADHSMTGLAKIAGGTYPTYFFVNGPYNPGAGNNDPTKAASTTQFCRQCHFDTSNESLGVNSVQTQF</sequence>
<keyword evidence="1" id="KW-0732">Signal</keyword>
<evidence type="ECO:0000313" key="3">
    <source>
        <dbReference type="Proteomes" id="UP000238701"/>
    </source>
</evidence>
<dbReference type="EMBL" id="OMOD01000148">
    <property type="protein sequence ID" value="SPF44394.1"/>
    <property type="molecule type" value="Genomic_DNA"/>
</dbReference>
<feature type="chain" id="PRO_5015757418" description="Doubled CXXCH motif domain-containing protein" evidence="1">
    <location>
        <begin position="21"/>
        <end position="370"/>
    </location>
</feature>
<dbReference type="Proteomes" id="UP000238701">
    <property type="component" value="Unassembled WGS sequence"/>
</dbReference>
<dbReference type="AlphaFoldDB" id="A0A2U3KXI7"/>
<name>A0A2U3KXI7_9BACT</name>
<feature type="signal peptide" evidence="1">
    <location>
        <begin position="1"/>
        <end position="20"/>
    </location>
</feature>
<organism evidence="2 3">
    <name type="scientific">Candidatus Sulfotelmatobacter kueseliae</name>
    <dbReference type="NCBI Taxonomy" id="2042962"/>
    <lineage>
        <taxon>Bacteria</taxon>
        <taxon>Pseudomonadati</taxon>
        <taxon>Acidobacteriota</taxon>
        <taxon>Terriglobia</taxon>
        <taxon>Terriglobales</taxon>
        <taxon>Candidatus Korobacteraceae</taxon>
        <taxon>Candidatus Sulfotelmatobacter</taxon>
    </lineage>
</organism>
<gene>
    <name evidence="2" type="ORF">SBA1_530044</name>
</gene>
<accession>A0A2U3KXI7</accession>
<evidence type="ECO:0008006" key="4">
    <source>
        <dbReference type="Google" id="ProtNLM"/>
    </source>
</evidence>
<proteinExistence type="predicted"/>
<dbReference type="SUPFAM" id="SSF48695">
    <property type="entry name" value="Multiheme cytochromes"/>
    <property type="match status" value="1"/>
</dbReference>
<protein>
    <recommendedName>
        <fullName evidence="4">Doubled CXXCH motif domain-containing protein</fullName>
    </recommendedName>
</protein>
<reference evidence="3" key="1">
    <citation type="submission" date="2018-02" db="EMBL/GenBank/DDBJ databases">
        <authorList>
            <person name="Hausmann B."/>
        </authorList>
    </citation>
    <scope>NUCLEOTIDE SEQUENCE [LARGE SCALE GENOMIC DNA]</scope>
    <source>
        <strain evidence="3">Peat soil MAG SbA1</strain>
    </source>
</reference>
<dbReference type="OrthoDB" id="113212at2"/>
<evidence type="ECO:0000313" key="2">
    <source>
        <dbReference type="EMBL" id="SPF44394.1"/>
    </source>
</evidence>